<reference evidence="2 3" key="1">
    <citation type="submission" date="2018-08" db="EMBL/GenBank/DDBJ databases">
        <title>Recombination of ecologically and evolutionarily significant loci maintains genetic cohesion in the Pseudomonas syringae species complex.</title>
        <authorList>
            <person name="Dillon M."/>
            <person name="Thakur S."/>
            <person name="Almeida R.N.D."/>
            <person name="Weir B.S."/>
            <person name="Guttman D.S."/>
        </authorList>
    </citation>
    <scope>NUCLEOTIDE SEQUENCE [LARGE SCALE GENOMIC DNA]</scope>
    <source>
        <strain evidence="2 3">ICMP 6917</strain>
    </source>
</reference>
<comment type="caution">
    <text evidence="2">The sequence shown here is derived from an EMBL/GenBank/DDBJ whole genome shotgun (WGS) entry which is preliminary data.</text>
</comment>
<name>A0A3M4VT29_PSECI</name>
<feature type="domain" description="ABC toxin N-terminal" evidence="1">
    <location>
        <begin position="21"/>
        <end position="154"/>
    </location>
</feature>
<protein>
    <submittedName>
        <fullName evidence="2">Insecticidal toxin protein</fullName>
    </submittedName>
</protein>
<gene>
    <name evidence="2" type="ORF">ALP84_05094</name>
</gene>
<organism evidence="2 3">
    <name type="scientific">Pseudomonas cichorii</name>
    <dbReference type="NCBI Taxonomy" id="36746"/>
    <lineage>
        <taxon>Bacteria</taxon>
        <taxon>Pseudomonadati</taxon>
        <taxon>Pseudomonadota</taxon>
        <taxon>Gammaproteobacteria</taxon>
        <taxon>Pseudomonadales</taxon>
        <taxon>Pseudomonadaceae</taxon>
        <taxon>Pseudomonas</taxon>
    </lineage>
</organism>
<dbReference type="Pfam" id="PF20220">
    <property type="entry name" value="ABC_toxin_N"/>
    <property type="match status" value="1"/>
</dbReference>
<accession>A0A3M4VT29</accession>
<dbReference type="EMBL" id="RBRY01000118">
    <property type="protein sequence ID" value="RMR54439.1"/>
    <property type="molecule type" value="Genomic_DNA"/>
</dbReference>
<sequence length="178" mass="20083">MNGLTSTAMEAPNMSRSIDSQLNESFRDALVAYYLGEVVPNSPLLRSLGLDQRLKTANDLYEFFLIDNQVINEVETSYVASAIGSIQQFINGALMGMEPGYDLLRPTEANFVEWRERSSQYPIWAANMQLALYPETFISPALRLKKSGYFENLENDINQNKISIDTTQEAVKSYLASF</sequence>
<evidence type="ECO:0000313" key="3">
    <source>
        <dbReference type="Proteomes" id="UP000278332"/>
    </source>
</evidence>
<evidence type="ECO:0000313" key="2">
    <source>
        <dbReference type="EMBL" id="RMR54439.1"/>
    </source>
</evidence>
<proteinExistence type="predicted"/>
<dbReference type="AlphaFoldDB" id="A0A3M4VT29"/>
<dbReference type="Proteomes" id="UP000278332">
    <property type="component" value="Unassembled WGS sequence"/>
</dbReference>
<dbReference type="InterPro" id="IPR046839">
    <property type="entry name" value="ABC_toxin_N"/>
</dbReference>
<feature type="non-terminal residue" evidence="2">
    <location>
        <position position="178"/>
    </location>
</feature>
<evidence type="ECO:0000259" key="1">
    <source>
        <dbReference type="Pfam" id="PF20220"/>
    </source>
</evidence>